<keyword evidence="4" id="KW-1185">Reference proteome</keyword>
<keyword evidence="1" id="KW-0812">Transmembrane</keyword>
<proteinExistence type="predicted"/>
<dbReference type="InterPro" id="IPR027383">
    <property type="entry name" value="Znf_put"/>
</dbReference>
<evidence type="ECO:0000313" key="3">
    <source>
        <dbReference type="EMBL" id="SHI39784.1"/>
    </source>
</evidence>
<evidence type="ECO:0000256" key="1">
    <source>
        <dbReference type="SAM" id="Phobius"/>
    </source>
</evidence>
<feature type="transmembrane region" description="Helical" evidence="1">
    <location>
        <begin position="114"/>
        <end position="136"/>
    </location>
</feature>
<dbReference type="EMBL" id="FQZS01000003">
    <property type="protein sequence ID" value="SHI39784.1"/>
    <property type="molecule type" value="Genomic_DNA"/>
</dbReference>
<dbReference type="AlphaFoldDB" id="A0A1M6ATD7"/>
<feature type="domain" description="Putative zinc-finger" evidence="2">
    <location>
        <begin position="3"/>
        <end position="37"/>
    </location>
</feature>
<gene>
    <name evidence="3" type="ORF">SAMN02745176_00106</name>
</gene>
<dbReference type="Pfam" id="PF13490">
    <property type="entry name" value="zf-HC2"/>
    <property type="match status" value="1"/>
</dbReference>
<evidence type="ECO:0000313" key="4">
    <source>
        <dbReference type="Proteomes" id="UP000184442"/>
    </source>
</evidence>
<organism evidence="3 4">
    <name type="scientific">Lutispora thermophila DSM 19022</name>
    <dbReference type="NCBI Taxonomy" id="1122184"/>
    <lineage>
        <taxon>Bacteria</taxon>
        <taxon>Bacillati</taxon>
        <taxon>Bacillota</taxon>
        <taxon>Clostridia</taxon>
        <taxon>Lutisporales</taxon>
        <taxon>Lutisporaceae</taxon>
        <taxon>Lutispora</taxon>
    </lineage>
</organism>
<dbReference type="OrthoDB" id="9808253at2"/>
<keyword evidence="3" id="KW-0479">Metal-binding</keyword>
<dbReference type="STRING" id="1122184.SAMN02745176_00106"/>
<dbReference type="Proteomes" id="UP000184442">
    <property type="component" value="Unassembled WGS sequence"/>
</dbReference>
<dbReference type="GO" id="GO:0008270">
    <property type="term" value="F:zinc ion binding"/>
    <property type="evidence" value="ECO:0007669"/>
    <property type="project" value="UniProtKB-KW"/>
</dbReference>
<accession>A0A1M6ATD7</accession>
<keyword evidence="3" id="KW-0862">Zinc</keyword>
<evidence type="ECO:0000259" key="2">
    <source>
        <dbReference type="Pfam" id="PF13490"/>
    </source>
</evidence>
<feature type="transmembrane region" description="Helical" evidence="1">
    <location>
        <begin position="79"/>
        <end position="102"/>
    </location>
</feature>
<reference evidence="3 4" key="1">
    <citation type="submission" date="2016-11" db="EMBL/GenBank/DDBJ databases">
        <authorList>
            <person name="Jaros S."/>
            <person name="Januszkiewicz K."/>
            <person name="Wedrychowicz H."/>
        </authorList>
    </citation>
    <scope>NUCLEOTIDE SEQUENCE [LARGE SCALE GENOMIC DNA]</scope>
    <source>
        <strain evidence="3 4">DSM 19022</strain>
    </source>
</reference>
<keyword evidence="3" id="KW-0863">Zinc-finger</keyword>
<sequence length="181" mass="20757">MECSEVSNLIMKYIDGDISEVELKLLNKHILSCESCHEEFQMMTEMIKCINEMPEISPPCDLEEKIMNRINREREASSMVNMLIGAAGMFAFAYYMIIFVILPFMRDAGIGQILLGYGAFVLGIIDRYFIGILVYLPITINNLLTLRKILLQDYMNIMIFISGVVMVLNLGLIRIINLQRE</sequence>
<keyword evidence="1" id="KW-0472">Membrane</keyword>
<dbReference type="RefSeq" id="WP_073023408.1">
    <property type="nucleotide sequence ID" value="NZ_FQZS01000003.1"/>
</dbReference>
<feature type="transmembrane region" description="Helical" evidence="1">
    <location>
        <begin position="157"/>
        <end position="176"/>
    </location>
</feature>
<protein>
    <submittedName>
        <fullName evidence="3">Putative zinc-finger</fullName>
    </submittedName>
</protein>
<keyword evidence="1" id="KW-1133">Transmembrane helix</keyword>
<name>A0A1M6ATD7_9FIRM</name>